<keyword evidence="3" id="KW-1185">Reference proteome</keyword>
<reference evidence="2" key="1">
    <citation type="submission" date="2020-12" db="EMBL/GenBank/DDBJ databases">
        <title>WGS assembly of Carya illinoinensis cv. Pawnee.</title>
        <authorList>
            <person name="Platts A."/>
            <person name="Shu S."/>
            <person name="Wright S."/>
            <person name="Barry K."/>
            <person name="Edger P."/>
            <person name="Pires J.C."/>
            <person name="Schmutz J."/>
        </authorList>
    </citation>
    <scope>NUCLEOTIDE SEQUENCE</scope>
    <source>
        <tissue evidence="2">Leaf</tissue>
    </source>
</reference>
<keyword evidence="1" id="KW-0472">Membrane</keyword>
<name>A0A8T1NLA9_CARIL</name>
<feature type="transmembrane region" description="Helical" evidence="1">
    <location>
        <begin position="76"/>
        <end position="98"/>
    </location>
</feature>
<proteinExistence type="predicted"/>
<keyword evidence="1" id="KW-0812">Transmembrane</keyword>
<evidence type="ECO:0000313" key="2">
    <source>
        <dbReference type="EMBL" id="KAG6632389.1"/>
    </source>
</evidence>
<keyword evidence="1" id="KW-1133">Transmembrane helix</keyword>
<evidence type="ECO:0000313" key="3">
    <source>
        <dbReference type="Proteomes" id="UP000811609"/>
    </source>
</evidence>
<evidence type="ECO:0000256" key="1">
    <source>
        <dbReference type="SAM" id="Phobius"/>
    </source>
</evidence>
<organism evidence="2 3">
    <name type="scientific">Carya illinoinensis</name>
    <name type="common">Pecan</name>
    <dbReference type="NCBI Taxonomy" id="32201"/>
    <lineage>
        <taxon>Eukaryota</taxon>
        <taxon>Viridiplantae</taxon>
        <taxon>Streptophyta</taxon>
        <taxon>Embryophyta</taxon>
        <taxon>Tracheophyta</taxon>
        <taxon>Spermatophyta</taxon>
        <taxon>Magnoliopsida</taxon>
        <taxon>eudicotyledons</taxon>
        <taxon>Gunneridae</taxon>
        <taxon>Pentapetalae</taxon>
        <taxon>rosids</taxon>
        <taxon>fabids</taxon>
        <taxon>Fagales</taxon>
        <taxon>Juglandaceae</taxon>
        <taxon>Carya</taxon>
    </lineage>
</organism>
<dbReference type="AlphaFoldDB" id="A0A8T1NLA9"/>
<gene>
    <name evidence="2" type="ORF">CIPAW_13G155900</name>
</gene>
<accession>A0A8T1NLA9</accession>
<comment type="caution">
    <text evidence="2">The sequence shown here is derived from an EMBL/GenBank/DDBJ whole genome shotgun (WGS) entry which is preliminary data.</text>
</comment>
<protein>
    <submittedName>
        <fullName evidence="2">Uncharacterized protein</fullName>
    </submittedName>
</protein>
<sequence length="103" mass="12148">MMKLSRKNLNHHLCPRHWLWWVDSAVVPSAWDNPSSSVLCCDKRNTRLWRDFFQLMDHVMWLGFSIENLSSFRDTLTVVSLLLLALHLMYLVVPVYLFSGTHC</sequence>
<dbReference type="Proteomes" id="UP000811609">
    <property type="component" value="Chromosome 13"/>
</dbReference>
<dbReference type="EMBL" id="CM031821">
    <property type="protein sequence ID" value="KAG6632389.1"/>
    <property type="molecule type" value="Genomic_DNA"/>
</dbReference>